<dbReference type="SMART" id="SM00355">
    <property type="entry name" value="ZnF_C2H2"/>
    <property type="match status" value="4"/>
</dbReference>
<feature type="domain" description="C2H2-type" evidence="10">
    <location>
        <begin position="122"/>
        <end position="149"/>
    </location>
</feature>
<name>E4XCN0_OIKDI</name>
<dbReference type="Gene3D" id="3.30.160.60">
    <property type="entry name" value="Classic Zinc Finger"/>
    <property type="match status" value="2"/>
</dbReference>
<reference evidence="11" key="1">
    <citation type="journal article" date="2010" name="Science">
        <title>Plasticity of animal genome architecture unmasked by rapid evolution of a pelagic tunicate.</title>
        <authorList>
            <person name="Denoeud F."/>
            <person name="Henriet S."/>
            <person name="Mungpakdee S."/>
            <person name="Aury J.M."/>
            <person name="Da Silva C."/>
            <person name="Brinkmann H."/>
            <person name="Mikhaleva J."/>
            <person name="Olsen L.C."/>
            <person name="Jubin C."/>
            <person name="Canestro C."/>
            <person name="Bouquet J.M."/>
            <person name="Danks G."/>
            <person name="Poulain J."/>
            <person name="Campsteijn C."/>
            <person name="Adamski M."/>
            <person name="Cross I."/>
            <person name="Yadetie F."/>
            <person name="Muffato M."/>
            <person name="Louis A."/>
            <person name="Butcher S."/>
            <person name="Tsagkogeorga G."/>
            <person name="Konrad A."/>
            <person name="Singh S."/>
            <person name="Jensen M.F."/>
            <person name="Cong E.H."/>
            <person name="Eikeseth-Otteraa H."/>
            <person name="Noel B."/>
            <person name="Anthouard V."/>
            <person name="Porcel B.M."/>
            <person name="Kachouri-Lafond R."/>
            <person name="Nishino A."/>
            <person name="Ugolini M."/>
            <person name="Chourrout P."/>
            <person name="Nishida H."/>
            <person name="Aasland R."/>
            <person name="Huzurbazar S."/>
            <person name="Westhof E."/>
            <person name="Delsuc F."/>
            <person name="Lehrach H."/>
            <person name="Reinhardt R."/>
            <person name="Weissenbach J."/>
            <person name="Roy S.W."/>
            <person name="Artiguenave F."/>
            <person name="Postlethwait J.H."/>
            <person name="Manak J.R."/>
            <person name="Thompson E.M."/>
            <person name="Jaillon O."/>
            <person name="Du Pasquier L."/>
            <person name="Boudinot P."/>
            <person name="Liberles D.A."/>
            <person name="Volff J.N."/>
            <person name="Philippe H."/>
            <person name="Lenhard B."/>
            <person name="Roest Crollius H."/>
            <person name="Wincker P."/>
            <person name="Chourrout D."/>
        </authorList>
    </citation>
    <scope>NUCLEOTIDE SEQUENCE [LARGE SCALE GENOMIC DNA]</scope>
</reference>
<dbReference type="GO" id="GO:0000978">
    <property type="term" value="F:RNA polymerase II cis-regulatory region sequence-specific DNA binding"/>
    <property type="evidence" value="ECO:0007669"/>
    <property type="project" value="TreeGrafter"/>
</dbReference>
<sequence>MDEIIEIDACLTDDGSCLKDLESGTEDEVIVSPSASQSDKARISSHDSGIDVSPGGTTNVLYPTEPNMTHVRHELGTRDGSGIYLDNKAVWENTGLIPKYYKPYSLIEAEVDSKESPSVPLYKCHFCKMIYKGHNSIVYHCRRHIGDYPYKCGECNFVEVCKSGLSSHLRRSGHHKSIKVDGPERVTPPKTTTAVSRISKMPESDEFASNVIKNRSDNNKTKSIRPQIQLESQNAEHVPSPFDVPKSRNQMNDPTPVHHIWGVNTDYSTADISQFQPIRTNSLVPPVPKNIRHKVYEPNTGLIPTFTKPFKIMRLTENKVVYKCDLCGSNYTSWEDIVHHVRRHYGDYPYRCTSCGFAGVSKGSLELHMFDENHQKSIFLKQRGNHELFMKPKLKPETGMESRARESMIPQIRPSIYPNAFKNDPQTQDDPAIRLQYARIQAAYGQNGIHSYPQSGGIPPLAHFQHLHTGCEKIQPLNLNGSSSLQPRFDSHSQKVQSRASPPPKLQKSQQLLHPARKLKVLSPKPVQTITTVKVAKIEEPVACSTPVKKEPLKLTPPKTPEPSKTKLVIVPQKGMKRKTETDLVPDLTIKNMKEKPDYEYLIWLSERNVARNKLLTHSWEFCDECKSAFYNTELYNSHFAFSQECQTPK</sequence>
<dbReference type="PROSITE" id="PS50157">
    <property type="entry name" value="ZINC_FINGER_C2H2_2"/>
    <property type="match status" value="2"/>
</dbReference>
<dbReference type="GO" id="GO:0005634">
    <property type="term" value="C:nucleus"/>
    <property type="evidence" value="ECO:0007669"/>
    <property type="project" value="UniProtKB-SubCell"/>
</dbReference>
<evidence type="ECO:0000256" key="4">
    <source>
        <dbReference type="ARBA" id="ARBA00022771"/>
    </source>
</evidence>
<dbReference type="PROSITE" id="PS00028">
    <property type="entry name" value="ZINC_FINGER_C2H2_1"/>
    <property type="match status" value="2"/>
</dbReference>
<evidence type="ECO:0000256" key="3">
    <source>
        <dbReference type="ARBA" id="ARBA00022737"/>
    </source>
</evidence>
<feature type="region of interest" description="Disordered" evidence="9">
    <location>
        <begin position="478"/>
        <end position="511"/>
    </location>
</feature>
<keyword evidence="12" id="KW-1185">Reference proteome</keyword>
<dbReference type="GO" id="GO:0008270">
    <property type="term" value="F:zinc ion binding"/>
    <property type="evidence" value="ECO:0007669"/>
    <property type="project" value="UniProtKB-KW"/>
</dbReference>
<dbReference type="AlphaFoldDB" id="E4XCN0"/>
<dbReference type="EMBL" id="FN653037">
    <property type="protein sequence ID" value="CBY09355.1"/>
    <property type="molecule type" value="Genomic_DNA"/>
</dbReference>
<feature type="compositionally biased region" description="Basic and acidic residues" evidence="9">
    <location>
        <begin position="39"/>
        <end position="49"/>
    </location>
</feature>
<keyword evidence="3" id="KW-0677">Repeat</keyword>
<keyword evidence="2" id="KW-0479">Metal-binding</keyword>
<dbReference type="InterPro" id="IPR013087">
    <property type="entry name" value="Znf_C2H2_type"/>
</dbReference>
<protein>
    <recommendedName>
        <fullName evidence="10">C2H2-type domain-containing protein</fullName>
    </recommendedName>
</protein>
<evidence type="ECO:0000256" key="5">
    <source>
        <dbReference type="ARBA" id="ARBA00022833"/>
    </source>
</evidence>
<organism evidence="11">
    <name type="scientific">Oikopleura dioica</name>
    <name type="common">Tunicate</name>
    <dbReference type="NCBI Taxonomy" id="34765"/>
    <lineage>
        <taxon>Eukaryota</taxon>
        <taxon>Metazoa</taxon>
        <taxon>Chordata</taxon>
        <taxon>Tunicata</taxon>
        <taxon>Appendicularia</taxon>
        <taxon>Copelata</taxon>
        <taxon>Oikopleuridae</taxon>
        <taxon>Oikopleura</taxon>
    </lineage>
</organism>
<evidence type="ECO:0000256" key="6">
    <source>
        <dbReference type="ARBA" id="ARBA00023125"/>
    </source>
</evidence>
<dbReference type="InterPro" id="IPR036236">
    <property type="entry name" value="Znf_C2H2_sf"/>
</dbReference>
<evidence type="ECO:0000256" key="7">
    <source>
        <dbReference type="ARBA" id="ARBA00023242"/>
    </source>
</evidence>
<feature type="region of interest" description="Disordered" evidence="9">
    <location>
        <begin position="24"/>
        <end position="49"/>
    </location>
</feature>
<dbReference type="PANTHER" id="PTHR24404">
    <property type="entry name" value="ZINC FINGER PROTEIN"/>
    <property type="match status" value="1"/>
</dbReference>
<dbReference type="PANTHER" id="PTHR24404:SF114">
    <property type="entry name" value="KLUMPFUSS, ISOFORM B-RELATED"/>
    <property type="match status" value="1"/>
</dbReference>
<evidence type="ECO:0000256" key="1">
    <source>
        <dbReference type="ARBA" id="ARBA00004123"/>
    </source>
</evidence>
<keyword evidence="4 8" id="KW-0863">Zinc-finger</keyword>
<dbReference type="InterPro" id="IPR050589">
    <property type="entry name" value="Ikaros_C2H2-ZF"/>
</dbReference>
<evidence type="ECO:0000313" key="11">
    <source>
        <dbReference type="EMBL" id="CBY09355.1"/>
    </source>
</evidence>
<feature type="domain" description="C2H2-type" evidence="10">
    <location>
        <begin position="322"/>
        <end position="349"/>
    </location>
</feature>
<keyword evidence="6" id="KW-0238">DNA-binding</keyword>
<gene>
    <name evidence="11" type="ORF">GSOID_T00007907001</name>
</gene>
<evidence type="ECO:0000256" key="9">
    <source>
        <dbReference type="SAM" id="MobiDB-lite"/>
    </source>
</evidence>
<dbReference type="GO" id="GO:0003700">
    <property type="term" value="F:DNA-binding transcription factor activity"/>
    <property type="evidence" value="ECO:0007669"/>
    <property type="project" value="TreeGrafter"/>
</dbReference>
<dbReference type="SUPFAM" id="SSF57667">
    <property type="entry name" value="beta-beta-alpha zinc fingers"/>
    <property type="match status" value="2"/>
</dbReference>
<evidence type="ECO:0000259" key="10">
    <source>
        <dbReference type="PROSITE" id="PS50157"/>
    </source>
</evidence>
<proteinExistence type="predicted"/>
<dbReference type="OrthoDB" id="10455115at2759"/>
<dbReference type="InParanoid" id="E4XCN0"/>
<comment type="subcellular location">
    <subcellularLocation>
        <location evidence="1">Nucleus</location>
    </subcellularLocation>
</comment>
<keyword evidence="5" id="KW-0862">Zinc</keyword>
<evidence type="ECO:0000256" key="2">
    <source>
        <dbReference type="ARBA" id="ARBA00022723"/>
    </source>
</evidence>
<evidence type="ECO:0000256" key="8">
    <source>
        <dbReference type="PROSITE-ProRule" id="PRU00042"/>
    </source>
</evidence>
<dbReference type="GO" id="GO:0006357">
    <property type="term" value="P:regulation of transcription by RNA polymerase II"/>
    <property type="evidence" value="ECO:0007669"/>
    <property type="project" value="TreeGrafter"/>
</dbReference>
<dbReference type="Proteomes" id="UP000001307">
    <property type="component" value="Unassembled WGS sequence"/>
</dbReference>
<accession>E4XCN0</accession>
<evidence type="ECO:0000313" key="12">
    <source>
        <dbReference type="Proteomes" id="UP000001307"/>
    </source>
</evidence>
<keyword evidence="7" id="KW-0539">Nucleus</keyword>